<feature type="compositionally biased region" description="Basic and acidic residues" evidence="1">
    <location>
        <begin position="26"/>
        <end position="45"/>
    </location>
</feature>
<dbReference type="AlphaFoldDB" id="G5QCG2"/>
<accession>G5QCG2</accession>
<protein>
    <submittedName>
        <fullName evidence="2">Uncharacterized protein</fullName>
    </submittedName>
</protein>
<gene>
    <name evidence="2" type="ORF">LTSEMON_6473</name>
</gene>
<evidence type="ECO:0000313" key="3">
    <source>
        <dbReference type="Proteomes" id="UP000003221"/>
    </source>
</evidence>
<organism evidence="2 3">
    <name type="scientific">Salmonella enterica subsp. enterica serovar Montevideo str. S5-403</name>
    <dbReference type="NCBI Taxonomy" id="913242"/>
    <lineage>
        <taxon>Bacteria</taxon>
        <taxon>Pseudomonadati</taxon>
        <taxon>Pseudomonadota</taxon>
        <taxon>Gammaproteobacteria</taxon>
        <taxon>Enterobacterales</taxon>
        <taxon>Enterobacteriaceae</taxon>
        <taxon>Salmonella</taxon>
    </lineage>
</organism>
<dbReference type="EMBL" id="AFCS01001410">
    <property type="protein sequence ID" value="EHC71476.1"/>
    <property type="molecule type" value="Genomic_DNA"/>
</dbReference>
<evidence type="ECO:0000313" key="2">
    <source>
        <dbReference type="EMBL" id="EHC71476.1"/>
    </source>
</evidence>
<name>G5QCG2_SALMO</name>
<evidence type="ECO:0000256" key="1">
    <source>
        <dbReference type="SAM" id="MobiDB-lite"/>
    </source>
</evidence>
<reference evidence="2 3" key="1">
    <citation type="journal article" date="2011" name="BMC Genomics">
        <title>Genome sequencing reveals diversification of virulence factor content and possible host adaptation in distinct subpopulations of Salmonella enterica.</title>
        <authorList>
            <person name="den Bakker H.C."/>
            <person name="Moreno Switt A.I."/>
            <person name="Govoni G."/>
            <person name="Cummings C.A."/>
            <person name="Ranieri M.L."/>
            <person name="Degoricija L."/>
            <person name="Hoelzer K."/>
            <person name="Rodriguez-Rivera L.D."/>
            <person name="Brown S."/>
            <person name="Bolchacova E."/>
            <person name="Furtado M.R."/>
            <person name="Wiedmann M."/>
        </authorList>
    </citation>
    <scope>NUCLEOTIDE SEQUENCE [LARGE SCALE GENOMIC DNA]</scope>
    <source>
        <strain evidence="2 3">S5-403</strain>
    </source>
</reference>
<proteinExistence type="predicted"/>
<sequence>QAGAEFKRAAAPLVRELNAAEQRQAQQREHEHQKTLELQQAERQKGYRGPTL</sequence>
<feature type="non-terminal residue" evidence="2">
    <location>
        <position position="1"/>
    </location>
</feature>
<dbReference type="Proteomes" id="UP000003221">
    <property type="component" value="Unassembled WGS sequence"/>
</dbReference>
<comment type="caution">
    <text evidence="2">The sequence shown here is derived from an EMBL/GenBank/DDBJ whole genome shotgun (WGS) entry which is preliminary data.</text>
</comment>
<feature type="region of interest" description="Disordered" evidence="1">
    <location>
        <begin position="20"/>
        <end position="52"/>
    </location>
</feature>